<comment type="subcellular location">
    <subcellularLocation>
        <location evidence="2">Cytoplasm</location>
    </subcellularLocation>
</comment>
<accession>A0AB38A7L8</accession>
<dbReference type="GO" id="GO:0019478">
    <property type="term" value="P:D-amino acid catabolic process"/>
    <property type="evidence" value="ECO:0007669"/>
    <property type="project" value="UniProtKB-UniRule"/>
</dbReference>
<dbReference type="RefSeq" id="WP_021736016.1">
    <property type="nucleotide sequence ID" value="NZ_CALJSN010000009.1"/>
</dbReference>
<dbReference type="PANTHER" id="PTHR10472">
    <property type="entry name" value="D-TYROSYL-TRNA TYR DEACYLASE"/>
    <property type="match status" value="1"/>
</dbReference>
<keyword evidence="2" id="KW-0378">Hydrolase</keyword>
<dbReference type="GO" id="GO:0106026">
    <property type="term" value="F:Gly-tRNA(Ala) deacylase activity"/>
    <property type="evidence" value="ECO:0007669"/>
    <property type="project" value="UniProtKB-UniRule"/>
</dbReference>
<feature type="short sequence motif" description="Gly-cisPro motif, important for rejection of L-amino acids" evidence="2">
    <location>
        <begin position="137"/>
        <end position="138"/>
    </location>
</feature>
<protein>
    <recommendedName>
        <fullName evidence="2">D-aminoacyl-tRNA deacylase</fullName>
        <shortName evidence="2">DTD</shortName>
        <ecNumber evidence="2">3.1.1.96</ecNumber>
    </recommendedName>
    <alternativeName>
        <fullName evidence="2">Gly-tRNA(Ala) deacylase</fullName>
        <ecNumber evidence="2">3.1.1.-</ecNumber>
    </alternativeName>
</protein>
<dbReference type="GO" id="GO:0043908">
    <property type="term" value="F:Ser(Gly)-tRNA(Ala) hydrolase activity"/>
    <property type="evidence" value="ECO:0007669"/>
    <property type="project" value="UniProtKB-UniRule"/>
</dbReference>
<dbReference type="Proteomes" id="UP000183687">
    <property type="component" value="Unassembled WGS sequence"/>
</dbReference>
<keyword evidence="2" id="KW-0820">tRNA-binding</keyword>
<gene>
    <name evidence="2" type="primary">dtd</name>
    <name evidence="3" type="ORF">SAMN04489746_1249</name>
</gene>
<dbReference type="InterPro" id="IPR003732">
    <property type="entry name" value="Daa-tRNA_deacyls_DTD"/>
</dbReference>
<dbReference type="Gene3D" id="3.50.80.10">
    <property type="entry name" value="D-tyrosyl-tRNA(Tyr) deacylase"/>
    <property type="match status" value="1"/>
</dbReference>
<comment type="domain">
    <text evidence="2">A Gly-cisPro motif from one monomer fits into the active site of the other monomer to allow specific chiral rejection of L-amino acids.</text>
</comment>
<dbReference type="EMBL" id="FNSH01000001">
    <property type="protein sequence ID" value="SEB89973.1"/>
    <property type="molecule type" value="Genomic_DNA"/>
</dbReference>
<dbReference type="HAMAP" id="MF_00518">
    <property type="entry name" value="Deacylase_Dtd"/>
    <property type="match status" value="1"/>
</dbReference>
<dbReference type="NCBIfam" id="TIGR00256">
    <property type="entry name" value="D-aminoacyl-tRNA deacylase"/>
    <property type="match status" value="1"/>
</dbReference>
<comment type="catalytic activity">
    <reaction evidence="2">
        <text>a D-aminoacyl-tRNA + H2O = a tRNA + a D-alpha-amino acid + H(+)</text>
        <dbReference type="Rhea" id="RHEA:13953"/>
        <dbReference type="Rhea" id="RHEA-COMP:10123"/>
        <dbReference type="Rhea" id="RHEA-COMP:10124"/>
        <dbReference type="ChEBI" id="CHEBI:15377"/>
        <dbReference type="ChEBI" id="CHEBI:15378"/>
        <dbReference type="ChEBI" id="CHEBI:59871"/>
        <dbReference type="ChEBI" id="CHEBI:78442"/>
        <dbReference type="ChEBI" id="CHEBI:79333"/>
        <dbReference type="EC" id="3.1.1.96"/>
    </reaction>
</comment>
<comment type="function">
    <text evidence="2">An aminoacyl-tRNA editing enzyme that deacylates mischarged D-aminoacyl-tRNAs. Also deacylates mischarged glycyl-tRNA(Ala), protecting cells against glycine mischarging by AlaRS. Acts via tRNA-based rather than protein-based catalysis; rejects L-amino acids rather than detecting D-amino acids in the active site. By recycling D-aminoacyl-tRNA to D-amino acids and free tRNA molecules, this enzyme counteracts the toxicity associated with the formation of D-aminoacyl-tRNA entities in vivo and helps enforce protein L-homochirality.</text>
</comment>
<evidence type="ECO:0000313" key="3">
    <source>
        <dbReference type="EMBL" id="SEB89973.1"/>
    </source>
</evidence>
<comment type="similarity">
    <text evidence="1 2">Belongs to the DTD family.</text>
</comment>
<organism evidence="3 4">
    <name type="scientific">Atopobium minutum</name>
    <dbReference type="NCBI Taxonomy" id="1381"/>
    <lineage>
        <taxon>Bacteria</taxon>
        <taxon>Bacillati</taxon>
        <taxon>Actinomycetota</taxon>
        <taxon>Coriobacteriia</taxon>
        <taxon>Coriobacteriales</taxon>
        <taxon>Atopobiaceae</taxon>
        <taxon>Atopobium</taxon>
    </lineage>
</organism>
<comment type="subunit">
    <text evidence="2">Homodimer.</text>
</comment>
<evidence type="ECO:0000256" key="2">
    <source>
        <dbReference type="HAMAP-Rule" id="MF_00518"/>
    </source>
</evidence>
<name>A0AB38A7L8_9ACTN</name>
<dbReference type="AlphaFoldDB" id="A0AB38A7L8"/>
<reference evidence="3 4" key="1">
    <citation type="submission" date="2016-10" db="EMBL/GenBank/DDBJ databases">
        <authorList>
            <person name="Varghese N."/>
            <person name="Submissions S."/>
        </authorList>
    </citation>
    <scope>NUCLEOTIDE SEQUENCE [LARGE SCALE GENOMIC DNA]</scope>
    <source>
        <strain evidence="3 4">DSM 20586</strain>
    </source>
</reference>
<dbReference type="Pfam" id="PF02580">
    <property type="entry name" value="Tyr_Deacylase"/>
    <property type="match status" value="1"/>
</dbReference>
<keyword evidence="2" id="KW-0963">Cytoplasm</keyword>
<dbReference type="InterPro" id="IPR023509">
    <property type="entry name" value="DTD-like_sf"/>
</dbReference>
<dbReference type="GO" id="GO:0000049">
    <property type="term" value="F:tRNA binding"/>
    <property type="evidence" value="ECO:0007669"/>
    <property type="project" value="UniProtKB-UniRule"/>
</dbReference>
<dbReference type="EC" id="3.1.1.96" evidence="2"/>
<dbReference type="SUPFAM" id="SSF69500">
    <property type="entry name" value="DTD-like"/>
    <property type="match status" value="1"/>
</dbReference>
<comment type="caution">
    <text evidence="3">The sequence shown here is derived from an EMBL/GenBank/DDBJ whole genome shotgun (WGS) entry which is preliminary data.</text>
</comment>
<dbReference type="PANTHER" id="PTHR10472:SF5">
    <property type="entry name" value="D-AMINOACYL-TRNA DEACYLASE 1"/>
    <property type="match status" value="1"/>
</dbReference>
<evidence type="ECO:0000256" key="1">
    <source>
        <dbReference type="ARBA" id="ARBA00009673"/>
    </source>
</evidence>
<dbReference type="GO" id="GO:0051500">
    <property type="term" value="F:D-tyrosyl-tRNA(Tyr) deacylase activity"/>
    <property type="evidence" value="ECO:0007669"/>
    <property type="project" value="TreeGrafter"/>
</dbReference>
<proteinExistence type="inferred from homology"/>
<sequence length="150" mass="16300">MRACLQRVTHASVHVDTKLVGSCKQGFLILLGVGPYDTCQTAQALWDKIYGLRVFNDQAGKMNLSLADIGGEVLIVSQFTLYANARRGRRPSFVEAAGPQLGKKLYEQFCAYAANDVAHVGHGVFGADMQVELVNDGPVTIWLDSDELGL</sequence>
<evidence type="ECO:0000313" key="4">
    <source>
        <dbReference type="Proteomes" id="UP000183687"/>
    </source>
</evidence>
<keyword evidence="2" id="KW-0694">RNA-binding</keyword>
<dbReference type="FunFam" id="3.50.80.10:FF:000001">
    <property type="entry name" value="D-aminoacyl-tRNA deacylase"/>
    <property type="match status" value="1"/>
</dbReference>
<comment type="catalytic activity">
    <reaction evidence="2">
        <text>glycyl-tRNA(Ala) + H2O = tRNA(Ala) + glycine + H(+)</text>
        <dbReference type="Rhea" id="RHEA:53744"/>
        <dbReference type="Rhea" id="RHEA-COMP:9657"/>
        <dbReference type="Rhea" id="RHEA-COMP:13640"/>
        <dbReference type="ChEBI" id="CHEBI:15377"/>
        <dbReference type="ChEBI" id="CHEBI:15378"/>
        <dbReference type="ChEBI" id="CHEBI:57305"/>
        <dbReference type="ChEBI" id="CHEBI:78442"/>
        <dbReference type="ChEBI" id="CHEBI:78522"/>
    </reaction>
</comment>
<dbReference type="GO" id="GO:0005737">
    <property type="term" value="C:cytoplasm"/>
    <property type="evidence" value="ECO:0007669"/>
    <property type="project" value="UniProtKB-SubCell"/>
</dbReference>
<dbReference type="EC" id="3.1.1.-" evidence="2"/>